<organism evidence="2 3">
    <name type="scientific">Micromonospora pisi</name>
    <dbReference type="NCBI Taxonomy" id="589240"/>
    <lineage>
        <taxon>Bacteria</taxon>
        <taxon>Bacillati</taxon>
        <taxon>Actinomycetota</taxon>
        <taxon>Actinomycetes</taxon>
        <taxon>Micromonosporales</taxon>
        <taxon>Micromonosporaceae</taxon>
        <taxon>Micromonospora</taxon>
    </lineage>
</organism>
<reference evidence="2 3" key="1">
    <citation type="submission" date="2018-10" db="EMBL/GenBank/DDBJ databases">
        <title>Sequencing the genomes of 1000 actinobacteria strains.</title>
        <authorList>
            <person name="Klenk H.-P."/>
        </authorList>
    </citation>
    <scope>NUCLEOTIDE SEQUENCE [LARGE SCALE GENOMIC DNA]</scope>
    <source>
        <strain evidence="2 3">DSM 45175</strain>
    </source>
</reference>
<keyword evidence="1" id="KW-1133">Transmembrane helix</keyword>
<proteinExistence type="predicted"/>
<name>A0A495JPD2_9ACTN</name>
<sequence>MNAISERIRSIYTVITRATLAPLLLRCVIFLSGLVAFVLAYPPAILASRAVVLLLIAALLPAIAPGRVWPTLTVLLTVIGWVAQTSYYGEPIELWRLLGLATFLYLTHSLCALAAQLPYDAAVSPDLIARWVVNALAVVLASAVLAVLLIALAERWDEGGFVVAAIAGLAVAALAASLLSWMLRRTGTE</sequence>
<dbReference type="OrthoDB" id="3405526at2"/>
<evidence type="ECO:0000313" key="2">
    <source>
        <dbReference type="EMBL" id="RKR90244.1"/>
    </source>
</evidence>
<feature type="transmembrane region" description="Helical" evidence="1">
    <location>
        <begin position="20"/>
        <end position="40"/>
    </location>
</feature>
<feature type="transmembrane region" description="Helical" evidence="1">
    <location>
        <begin position="159"/>
        <end position="183"/>
    </location>
</feature>
<evidence type="ECO:0000256" key="1">
    <source>
        <dbReference type="SAM" id="Phobius"/>
    </source>
</evidence>
<dbReference type="RefSeq" id="WP_121158549.1">
    <property type="nucleotide sequence ID" value="NZ_RBKT01000001.1"/>
</dbReference>
<dbReference type="AlphaFoldDB" id="A0A495JPD2"/>
<feature type="transmembrane region" description="Helical" evidence="1">
    <location>
        <begin position="71"/>
        <end position="88"/>
    </location>
</feature>
<gene>
    <name evidence="2" type="ORF">BDK92_4612</name>
</gene>
<keyword evidence="1" id="KW-0812">Transmembrane</keyword>
<keyword evidence="1" id="KW-0472">Membrane</keyword>
<comment type="caution">
    <text evidence="2">The sequence shown here is derived from an EMBL/GenBank/DDBJ whole genome shotgun (WGS) entry which is preliminary data.</text>
</comment>
<keyword evidence="3" id="KW-1185">Reference proteome</keyword>
<protein>
    <submittedName>
        <fullName evidence="2">Uncharacterized protein</fullName>
    </submittedName>
</protein>
<dbReference type="EMBL" id="RBKT01000001">
    <property type="protein sequence ID" value="RKR90244.1"/>
    <property type="molecule type" value="Genomic_DNA"/>
</dbReference>
<evidence type="ECO:0000313" key="3">
    <source>
        <dbReference type="Proteomes" id="UP000277671"/>
    </source>
</evidence>
<feature type="transmembrane region" description="Helical" evidence="1">
    <location>
        <begin position="94"/>
        <end position="119"/>
    </location>
</feature>
<accession>A0A495JPD2</accession>
<feature type="transmembrane region" description="Helical" evidence="1">
    <location>
        <begin position="131"/>
        <end position="153"/>
    </location>
</feature>
<dbReference type="Proteomes" id="UP000277671">
    <property type="component" value="Unassembled WGS sequence"/>
</dbReference>